<gene>
    <name evidence="2" type="ORF">HPLM_LOCUS5443</name>
</gene>
<evidence type="ECO:0000313" key="4">
    <source>
        <dbReference type="WBParaSite" id="HPLM_0000545101-mRNA-1"/>
    </source>
</evidence>
<protein>
    <submittedName>
        <fullName evidence="4">Transposase</fullName>
    </submittedName>
</protein>
<dbReference type="AlphaFoldDB" id="A0A0N4W613"/>
<dbReference type="EMBL" id="UZAF01016338">
    <property type="protein sequence ID" value="VDO26013.1"/>
    <property type="molecule type" value="Genomic_DNA"/>
</dbReference>
<reference evidence="4" key="1">
    <citation type="submission" date="2017-02" db="UniProtKB">
        <authorList>
            <consortium name="WormBaseParasite"/>
        </authorList>
    </citation>
    <scope>IDENTIFICATION</scope>
</reference>
<dbReference type="WBParaSite" id="HPLM_0000545101-mRNA-1">
    <property type="protein sequence ID" value="HPLM_0000545101-mRNA-1"/>
    <property type="gene ID" value="HPLM_0000545101"/>
</dbReference>
<reference evidence="2 3" key="2">
    <citation type="submission" date="2018-11" db="EMBL/GenBank/DDBJ databases">
        <authorList>
            <consortium name="Pathogen Informatics"/>
        </authorList>
    </citation>
    <scope>NUCLEOTIDE SEQUENCE [LARGE SCALE GENOMIC DNA]</scope>
    <source>
        <strain evidence="2 3">MHpl1</strain>
    </source>
</reference>
<name>A0A0N4W613_HAEPC</name>
<feature type="region of interest" description="Disordered" evidence="1">
    <location>
        <begin position="60"/>
        <end position="86"/>
    </location>
</feature>
<keyword evidence="3" id="KW-1185">Reference proteome</keyword>
<feature type="compositionally biased region" description="Low complexity" evidence="1">
    <location>
        <begin position="77"/>
        <end position="86"/>
    </location>
</feature>
<dbReference type="Proteomes" id="UP000268014">
    <property type="component" value="Unassembled WGS sequence"/>
</dbReference>
<sequence length="86" mass="8985">MPRVGGGMFSLPSEFVNFPCSAGGVDRIDGVSRAVFDCRVRPNTFRKLLGVVGTHPSNGLVRPPIVPRTGSSGGDTPGDSVDPTRC</sequence>
<evidence type="ECO:0000313" key="2">
    <source>
        <dbReference type="EMBL" id="VDO26013.1"/>
    </source>
</evidence>
<evidence type="ECO:0000313" key="3">
    <source>
        <dbReference type="Proteomes" id="UP000268014"/>
    </source>
</evidence>
<organism evidence="4">
    <name type="scientific">Haemonchus placei</name>
    <name type="common">Barber's pole worm</name>
    <dbReference type="NCBI Taxonomy" id="6290"/>
    <lineage>
        <taxon>Eukaryota</taxon>
        <taxon>Metazoa</taxon>
        <taxon>Ecdysozoa</taxon>
        <taxon>Nematoda</taxon>
        <taxon>Chromadorea</taxon>
        <taxon>Rhabditida</taxon>
        <taxon>Rhabditina</taxon>
        <taxon>Rhabditomorpha</taxon>
        <taxon>Strongyloidea</taxon>
        <taxon>Trichostrongylidae</taxon>
        <taxon>Haemonchus</taxon>
    </lineage>
</organism>
<evidence type="ECO:0000256" key="1">
    <source>
        <dbReference type="SAM" id="MobiDB-lite"/>
    </source>
</evidence>
<proteinExistence type="predicted"/>
<accession>A0A0N4W613</accession>